<dbReference type="SUPFAM" id="SSF55785">
    <property type="entry name" value="PYP-like sensor domain (PAS domain)"/>
    <property type="match status" value="5"/>
</dbReference>
<dbReference type="AlphaFoldDB" id="A0A2D0NHK9"/>
<dbReference type="CDD" id="cd00130">
    <property type="entry name" value="PAS"/>
    <property type="match status" value="3"/>
</dbReference>
<dbReference type="Proteomes" id="UP000223913">
    <property type="component" value="Unassembled WGS sequence"/>
</dbReference>
<dbReference type="InterPro" id="IPR004358">
    <property type="entry name" value="Sig_transdc_His_kin-like_C"/>
</dbReference>
<dbReference type="FunFam" id="2.10.70.100:FF:000001">
    <property type="entry name" value="Sensory transduction histidine kinase"/>
    <property type="match status" value="1"/>
</dbReference>
<dbReference type="InterPro" id="IPR003661">
    <property type="entry name" value="HisK_dim/P_dom"/>
</dbReference>
<dbReference type="InterPro" id="IPR001610">
    <property type="entry name" value="PAC"/>
</dbReference>
<dbReference type="SMART" id="SM00387">
    <property type="entry name" value="HATPase_c"/>
    <property type="match status" value="1"/>
</dbReference>
<dbReference type="Gene3D" id="3.30.450.20">
    <property type="entry name" value="PAS domain"/>
    <property type="match status" value="5"/>
</dbReference>
<keyword evidence="18" id="KW-1185">Reference proteome</keyword>
<feature type="domain" description="PAS" evidence="15">
    <location>
        <begin position="133"/>
        <end position="205"/>
    </location>
</feature>
<keyword evidence="12" id="KW-1133">Transmembrane helix</keyword>
<dbReference type="Gene3D" id="3.30.565.10">
    <property type="entry name" value="Histidine kinase-like ATPase, C-terminal domain"/>
    <property type="match status" value="1"/>
</dbReference>
<keyword evidence="5" id="KW-0997">Cell inner membrane</keyword>
<feature type="domain" description="Histidine kinase" evidence="14">
    <location>
        <begin position="661"/>
        <end position="874"/>
    </location>
</feature>
<feature type="domain" description="PAS" evidence="15">
    <location>
        <begin position="517"/>
        <end position="589"/>
    </location>
</feature>
<evidence type="ECO:0000256" key="4">
    <source>
        <dbReference type="ARBA" id="ARBA00022475"/>
    </source>
</evidence>
<feature type="domain" description="PAC" evidence="16">
    <location>
        <begin position="592"/>
        <end position="644"/>
    </location>
</feature>
<dbReference type="SMART" id="SM00091">
    <property type="entry name" value="PAS"/>
    <property type="match status" value="5"/>
</dbReference>
<keyword evidence="13" id="KW-0472">Membrane</keyword>
<dbReference type="InterPro" id="IPR005467">
    <property type="entry name" value="His_kinase_dom"/>
</dbReference>
<evidence type="ECO:0000256" key="3">
    <source>
        <dbReference type="ARBA" id="ARBA00012438"/>
    </source>
</evidence>
<dbReference type="InterPro" id="IPR035965">
    <property type="entry name" value="PAS-like_dom_sf"/>
</dbReference>
<dbReference type="PROSITE" id="PS50112">
    <property type="entry name" value="PAS"/>
    <property type="match status" value="4"/>
</dbReference>
<dbReference type="InterPro" id="IPR000700">
    <property type="entry name" value="PAS-assoc_C"/>
</dbReference>
<evidence type="ECO:0000256" key="10">
    <source>
        <dbReference type="ARBA" id="ARBA00022741"/>
    </source>
</evidence>
<dbReference type="InterPro" id="IPR013655">
    <property type="entry name" value="PAS_fold_3"/>
</dbReference>
<dbReference type="CDD" id="cd00082">
    <property type="entry name" value="HisKA"/>
    <property type="match status" value="1"/>
</dbReference>
<dbReference type="NCBIfam" id="TIGR00229">
    <property type="entry name" value="sensory_box"/>
    <property type="match status" value="5"/>
</dbReference>
<feature type="domain" description="PAS" evidence="15">
    <location>
        <begin position="259"/>
        <end position="333"/>
    </location>
</feature>
<evidence type="ECO:0000256" key="13">
    <source>
        <dbReference type="ARBA" id="ARBA00023136"/>
    </source>
</evidence>
<dbReference type="EC" id="2.7.13.3" evidence="3"/>
<dbReference type="EMBL" id="PDUD01000004">
    <property type="protein sequence ID" value="PHN07866.1"/>
    <property type="molecule type" value="Genomic_DNA"/>
</dbReference>
<accession>A0A2D0NHK9</accession>
<keyword evidence="10" id="KW-0547">Nucleotide-binding</keyword>
<evidence type="ECO:0000256" key="6">
    <source>
        <dbReference type="ARBA" id="ARBA00022553"/>
    </source>
</evidence>
<evidence type="ECO:0000259" key="16">
    <source>
        <dbReference type="PROSITE" id="PS50113"/>
    </source>
</evidence>
<dbReference type="GO" id="GO:0005886">
    <property type="term" value="C:plasma membrane"/>
    <property type="evidence" value="ECO:0007669"/>
    <property type="project" value="UniProtKB-SubCell"/>
</dbReference>
<evidence type="ECO:0000256" key="2">
    <source>
        <dbReference type="ARBA" id="ARBA00004429"/>
    </source>
</evidence>
<feature type="domain" description="PAS" evidence="15">
    <location>
        <begin position="384"/>
        <end position="437"/>
    </location>
</feature>
<dbReference type="RefSeq" id="WP_099148655.1">
    <property type="nucleotide sequence ID" value="NZ_PDUD01000004.1"/>
</dbReference>
<keyword evidence="7" id="KW-0808">Transferase</keyword>
<dbReference type="PANTHER" id="PTHR43304">
    <property type="entry name" value="PHYTOCHROME-LIKE PROTEIN CPH1"/>
    <property type="match status" value="1"/>
</dbReference>
<dbReference type="GO" id="GO:0000155">
    <property type="term" value="F:phosphorelay sensor kinase activity"/>
    <property type="evidence" value="ECO:0007669"/>
    <property type="project" value="InterPro"/>
</dbReference>
<name>A0A2D0NHK9_FLAN2</name>
<keyword evidence="11" id="KW-0418">Kinase</keyword>
<dbReference type="Pfam" id="PF00512">
    <property type="entry name" value="HisKA"/>
    <property type="match status" value="1"/>
</dbReference>
<evidence type="ECO:0000256" key="9">
    <source>
        <dbReference type="ARBA" id="ARBA00022737"/>
    </source>
</evidence>
<dbReference type="Pfam" id="PF13426">
    <property type="entry name" value="PAS_9"/>
    <property type="match status" value="2"/>
</dbReference>
<evidence type="ECO:0000259" key="14">
    <source>
        <dbReference type="PROSITE" id="PS50109"/>
    </source>
</evidence>
<dbReference type="FunFam" id="3.30.565.10:FF:000006">
    <property type="entry name" value="Sensor histidine kinase WalK"/>
    <property type="match status" value="1"/>
</dbReference>
<keyword evidence="8" id="KW-0812">Transmembrane</keyword>
<protein>
    <recommendedName>
        <fullName evidence="3">histidine kinase</fullName>
        <ecNumber evidence="3">2.7.13.3</ecNumber>
    </recommendedName>
</protein>
<dbReference type="InterPro" id="IPR036097">
    <property type="entry name" value="HisK_dim/P_sf"/>
</dbReference>
<dbReference type="Pfam" id="PF13188">
    <property type="entry name" value="PAS_8"/>
    <property type="match status" value="1"/>
</dbReference>
<evidence type="ECO:0000256" key="11">
    <source>
        <dbReference type="ARBA" id="ARBA00022777"/>
    </source>
</evidence>
<dbReference type="PROSITE" id="PS50109">
    <property type="entry name" value="HIS_KIN"/>
    <property type="match status" value="1"/>
</dbReference>
<feature type="domain" description="PAC" evidence="16">
    <location>
        <begin position="331"/>
        <end position="383"/>
    </location>
</feature>
<evidence type="ECO:0000256" key="7">
    <source>
        <dbReference type="ARBA" id="ARBA00022679"/>
    </source>
</evidence>
<evidence type="ECO:0000259" key="15">
    <source>
        <dbReference type="PROSITE" id="PS50112"/>
    </source>
</evidence>
<dbReference type="PROSITE" id="PS50113">
    <property type="entry name" value="PAC"/>
    <property type="match status" value="3"/>
</dbReference>
<comment type="subcellular location">
    <subcellularLocation>
        <location evidence="2">Cell inner membrane</location>
        <topology evidence="2">Multi-pass membrane protein</topology>
    </subcellularLocation>
</comment>
<evidence type="ECO:0000313" key="18">
    <source>
        <dbReference type="Proteomes" id="UP000223913"/>
    </source>
</evidence>
<dbReference type="InterPro" id="IPR000014">
    <property type="entry name" value="PAS"/>
</dbReference>
<dbReference type="SMART" id="SM00388">
    <property type="entry name" value="HisKA"/>
    <property type="match status" value="1"/>
</dbReference>
<evidence type="ECO:0000256" key="12">
    <source>
        <dbReference type="ARBA" id="ARBA00022989"/>
    </source>
</evidence>
<keyword evidence="9" id="KW-0677">Repeat</keyword>
<evidence type="ECO:0000256" key="1">
    <source>
        <dbReference type="ARBA" id="ARBA00000085"/>
    </source>
</evidence>
<reference evidence="17 18" key="1">
    <citation type="submission" date="2017-10" db="EMBL/GenBank/DDBJ databases">
        <title>The draft genome sequence of Lewinella nigricans NBRC 102662.</title>
        <authorList>
            <person name="Wang K."/>
        </authorList>
    </citation>
    <scope>NUCLEOTIDE SEQUENCE [LARGE SCALE GENOMIC DNA]</scope>
    <source>
        <strain evidence="17 18">NBRC 102662</strain>
    </source>
</reference>
<dbReference type="InterPro" id="IPR036890">
    <property type="entry name" value="HATPase_C_sf"/>
</dbReference>
<evidence type="ECO:0000256" key="8">
    <source>
        <dbReference type="ARBA" id="ARBA00022692"/>
    </source>
</evidence>
<comment type="catalytic activity">
    <reaction evidence="1">
        <text>ATP + protein L-histidine = ADP + protein N-phospho-L-histidine.</text>
        <dbReference type="EC" id="2.7.13.3"/>
    </reaction>
</comment>
<dbReference type="Pfam" id="PF02518">
    <property type="entry name" value="HATPase_c"/>
    <property type="match status" value="1"/>
</dbReference>
<dbReference type="InterPro" id="IPR052162">
    <property type="entry name" value="Sensor_kinase/Photoreceptor"/>
</dbReference>
<dbReference type="InterPro" id="IPR003594">
    <property type="entry name" value="HATPase_dom"/>
</dbReference>
<evidence type="ECO:0000256" key="5">
    <source>
        <dbReference type="ARBA" id="ARBA00022519"/>
    </source>
</evidence>
<dbReference type="GO" id="GO:0000166">
    <property type="term" value="F:nucleotide binding"/>
    <property type="evidence" value="ECO:0007669"/>
    <property type="project" value="UniProtKB-KW"/>
</dbReference>
<gene>
    <name evidence="17" type="ORF">CRP01_03700</name>
</gene>
<organism evidence="17 18">
    <name type="scientific">Flavilitoribacter nigricans (strain ATCC 23147 / DSM 23189 / NBRC 102662 / NCIMB 1420 / SS-2)</name>
    <name type="common">Lewinella nigricans</name>
    <dbReference type="NCBI Taxonomy" id="1122177"/>
    <lineage>
        <taxon>Bacteria</taxon>
        <taxon>Pseudomonadati</taxon>
        <taxon>Bacteroidota</taxon>
        <taxon>Saprospiria</taxon>
        <taxon>Saprospirales</taxon>
        <taxon>Lewinellaceae</taxon>
        <taxon>Flavilitoribacter</taxon>
    </lineage>
</organism>
<keyword evidence="4" id="KW-1003">Cell membrane</keyword>
<sequence>MQEEPVNVLQQERYRVLIDHAPQPMLILDVESGKFIDFNHKAELFFKMPGARLRTQGPAELSPDLKMYAPDSIRKALDGGSSIFPWVHKSQEGEEIFCEVWLVRFPPYDRQLLSATIIDKTQKRRMEQALADSEERLKLALKVTGLGSFDWNFEEEQLHWDDQMYELHGLSRDTKVDKLNYLFSILHPEDNAWIKNRLDFVIRPDAELTTFERAYRIIRKGEVRYILINGSFFRHEDGRIKRAIGTARDITAQKRVDAQISYQAALLENISDAVISTDENFIIKSWNRAAEKLYGWTAEEMMGESIFQIWTDYLEKDGDSVLEEFQTKGIWRGEVIQRGKDGRDFHVLASVAVMKDKSGNSNGYIAVNRDITDRKQAERKLLDSEEKFSKAFFSHPTAMEIVDMSTGSRIEVNDSLCKLLGYAPEELVGKNAYDKLLWSGDPELRNYANRLMTEVGFIKNFPTELIHKSGDTIHVLASAAKLDIGGGNMVIVALIDVTERKIAERQLDLTQLELRELNNRFEISTKAARVGIWEWDVDTDVLIWDETMFELYGISEDQFTGNSSAWRNSLHPEDAQISKRAIILALKGIKPFDVEFRIVWPDKSVRYIKAAASVQRDENGQALRMIGTNWDITKEKDAENQKIRARQLELKNKELEQFAYAVSHDLQEPLHTVKGFVSLLRKRVQYDLDEKSVEYLDLITQSINRMNNLIRALLDYSRIGLYEQRSEVDTNKLVRDSMIDLGGQITETGASIRFDPLPHLFGYETELRVLFQNLLSNAIKFHKKDLKPEIAITARENTDAWEFCISDNGIGISPKHQHRIFAIFQRLHPHSEYPGTGIGLSHCQKIIELHGGSIWVDSSPKEGSSFFFTIPKPV</sequence>
<comment type="caution">
    <text evidence="17">The sequence shown here is derived from an EMBL/GenBank/DDBJ whole genome shotgun (WGS) entry which is preliminary data.</text>
</comment>
<dbReference type="Pfam" id="PF08447">
    <property type="entry name" value="PAS_3"/>
    <property type="match status" value="2"/>
</dbReference>
<keyword evidence="6" id="KW-0597">Phosphoprotein</keyword>
<dbReference type="PANTHER" id="PTHR43304:SF1">
    <property type="entry name" value="PAC DOMAIN-CONTAINING PROTEIN"/>
    <property type="match status" value="1"/>
</dbReference>
<dbReference type="SUPFAM" id="SSF55874">
    <property type="entry name" value="ATPase domain of HSP90 chaperone/DNA topoisomerase II/histidine kinase"/>
    <property type="match status" value="1"/>
</dbReference>
<dbReference type="OrthoDB" id="607558at2"/>
<dbReference type="Gene3D" id="2.10.70.100">
    <property type="match status" value="2"/>
</dbReference>
<dbReference type="Gene3D" id="1.10.287.130">
    <property type="match status" value="1"/>
</dbReference>
<evidence type="ECO:0000313" key="17">
    <source>
        <dbReference type="EMBL" id="PHN07866.1"/>
    </source>
</evidence>
<feature type="domain" description="PAC" evidence="16">
    <location>
        <begin position="209"/>
        <end position="262"/>
    </location>
</feature>
<dbReference type="SUPFAM" id="SSF47384">
    <property type="entry name" value="Homodimeric domain of signal transducing histidine kinase"/>
    <property type="match status" value="1"/>
</dbReference>
<proteinExistence type="predicted"/>
<dbReference type="PRINTS" id="PR00344">
    <property type="entry name" value="BCTRLSENSOR"/>
</dbReference>
<dbReference type="SMART" id="SM00086">
    <property type="entry name" value="PAC"/>
    <property type="match status" value="4"/>
</dbReference>